<evidence type="ECO:0000313" key="2">
    <source>
        <dbReference type="Proteomes" id="UP000092839"/>
    </source>
</evidence>
<proteinExistence type="predicted"/>
<gene>
    <name evidence="1" type="ORF">LMTR13_06445</name>
</gene>
<protein>
    <submittedName>
        <fullName evidence="1">Uncharacterized protein</fullName>
    </submittedName>
</protein>
<dbReference type="KEGG" id="bic:LMTR13_06445"/>
<name>A0A1B1UB25_9BRAD</name>
<evidence type="ECO:0000313" key="1">
    <source>
        <dbReference type="EMBL" id="ANV99865.1"/>
    </source>
</evidence>
<accession>A0A1B1UB25</accession>
<dbReference type="EMBL" id="CP016428">
    <property type="protein sequence ID" value="ANV99865.1"/>
    <property type="molecule type" value="Genomic_DNA"/>
</dbReference>
<dbReference type="AlphaFoldDB" id="A0A1B1UB25"/>
<sequence>MPLCRALGDGLWEVRTSLPGNRIARFLFSVRQGKQASKLLLRHCAQVGATILQDLNLKEREVLPRALSKMHTRLAANGGLFASHDS</sequence>
<dbReference type="Proteomes" id="UP000092839">
    <property type="component" value="Chromosome"/>
</dbReference>
<dbReference type="RefSeq" id="WP_065727154.1">
    <property type="nucleotide sequence ID" value="NZ_CP016428.1"/>
</dbReference>
<keyword evidence="2" id="KW-1185">Reference proteome</keyword>
<reference evidence="1 2" key="1">
    <citation type="submission" date="2016-07" db="EMBL/GenBank/DDBJ databases">
        <title>Complete genome sequence of Bradyrhizobium icense LMTR 13T, a potential inoculant strain isolated from lima bean (Phaseolus lunatus) in Peru.</title>
        <authorList>
            <person name="Ormeno-Orrillo E."/>
            <person name="Duran D."/>
            <person name="Rogel M.A."/>
            <person name="Rey L."/>
            <person name="Imperial J."/>
            <person name="Ruiz-Argueso T."/>
            <person name="Martinez-Romero E."/>
        </authorList>
    </citation>
    <scope>NUCLEOTIDE SEQUENCE [LARGE SCALE GENOMIC DNA]</scope>
    <source>
        <strain evidence="1 2">LMTR 13</strain>
    </source>
</reference>
<organism evidence="1 2">
    <name type="scientific">Bradyrhizobium icense</name>
    <dbReference type="NCBI Taxonomy" id="1274631"/>
    <lineage>
        <taxon>Bacteria</taxon>
        <taxon>Pseudomonadati</taxon>
        <taxon>Pseudomonadota</taxon>
        <taxon>Alphaproteobacteria</taxon>
        <taxon>Hyphomicrobiales</taxon>
        <taxon>Nitrobacteraceae</taxon>
        <taxon>Bradyrhizobium</taxon>
    </lineage>
</organism>